<proteinExistence type="predicted"/>
<dbReference type="Proteomes" id="UP001249851">
    <property type="component" value="Unassembled WGS sequence"/>
</dbReference>
<accession>A0AAD9Q334</accession>
<comment type="caution">
    <text evidence="1">The sequence shown here is derived from an EMBL/GenBank/DDBJ whole genome shotgun (WGS) entry which is preliminary data.</text>
</comment>
<name>A0AAD9Q334_ACRCE</name>
<evidence type="ECO:0000313" key="2">
    <source>
        <dbReference type="Proteomes" id="UP001249851"/>
    </source>
</evidence>
<protein>
    <submittedName>
        <fullName evidence="1">Uncharacterized protein</fullName>
    </submittedName>
</protein>
<sequence length="87" mass="9524">MNKALISILEVTHLPVLSTTRMFLCDNKIAVCARQRSLPLSAIQKFTLYSAIMPLNQTQPKLDGAMGKGLPFANALEELQALLVALQ</sequence>
<dbReference type="AlphaFoldDB" id="A0AAD9Q334"/>
<dbReference type="EMBL" id="JARQWQ010000074">
    <property type="protein sequence ID" value="KAK2553838.1"/>
    <property type="molecule type" value="Genomic_DNA"/>
</dbReference>
<gene>
    <name evidence="1" type="ORF">P5673_024826</name>
</gene>
<keyword evidence="2" id="KW-1185">Reference proteome</keyword>
<evidence type="ECO:0000313" key="1">
    <source>
        <dbReference type="EMBL" id="KAK2553838.1"/>
    </source>
</evidence>
<reference evidence="1" key="2">
    <citation type="journal article" date="2023" name="Science">
        <title>Genomic signatures of disease resistance in endangered staghorn corals.</title>
        <authorList>
            <person name="Vollmer S.V."/>
            <person name="Selwyn J.D."/>
            <person name="Despard B.A."/>
            <person name="Roesel C.L."/>
        </authorList>
    </citation>
    <scope>NUCLEOTIDE SEQUENCE</scope>
    <source>
        <strain evidence="1">K2</strain>
    </source>
</reference>
<reference evidence="1" key="1">
    <citation type="journal article" date="2023" name="G3 (Bethesda)">
        <title>Whole genome assembly and annotation of the endangered Caribbean coral Acropora cervicornis.</title>
        <authorList>
            <person name="Selwyn J.D."/>
            <person name="Vollmer S.V."/>
        </authorList>
    </citation>
    <scope>NUCLEOTIDE SEQUENCE</scope>
    <source>
        <strain evidence="1">K2</strain>
    </source>
</reference>
<organism evidence="1 2">
    <name type="scientific">Acropora cervicornis</name>
    <name type="common">Staghorn coral</name>
    <dbReference type="NCBI Taxonomy" id="6130"/>
    <lineage>
        <taxon>Eukaryota</taxon>
        <taxon>Metazoa</taxon>
        <taxon>Cnidaria</taxon>
        <taxon>Anthozoa</taxon>
        <taxon>Hexacorallia</taxon>
        <taxon>Scleractinia</taxon>
        <taxon>Astrocoeniina</taxon>
        <taxon>Acroporidae</taxon>
        <taxon>Acropora</taxon>
    </lineage>
</organism>